<keyword evidence="4" id="KW-0804">Transcription</keyword>
<dbReference type="SUPFAM" id="SSF53850">
    <property type="entry name" value="Periplasmic binding protein-like II"/>
    <property type="match status" value="1"/>
</dbReference>
<evidence type="ECO:0000256" key="3">
    <source>
        <dbReference type="ARBA" id="ARBA00023125"/>
    </source>
</evidence>
<evidence type="ECO:0000256" key="1">
    <source>
        <dbReference type="ARBA" id="ARBA00009437"/>
    </source>
</evidence>
<dbReference type="SUPFAM" id="SSF46785">
    <property type="entry name" value="Winged helix' DNA-binding domain"/>
    <property type="match status" value="1"/>
</dbReference>
<feature type="domain" description="HTH lysR-type" evidence="5">
    <location>
        <begin position="20"/>
        <end position="66"/>
    </location>
</feature>
<dbReference type="Gene3D" id="1.10.10.10">
    <property type="entry name" value="Winged helix-like DNA-binding domain superfamily/Winged helix DNA-binding domain"/>
    <property type="match status" value="1"/>
</dbReference>
<dbReference type="PANTHER" id="PTHR30537:SF5">
    <property type="entry name" value="HTH-TYPE TRANSCRIPTIONAL ACTIVATOR TTDR-RELATED"/>
    <property type="match status" value="1"/>
</dbReference>
<accession>A0A1K0J333</accession>
<dbReference type="GO" id="GO:0003700">
    <property type="term" value="F:DNA-binding transcription factor activity"/>
    <property type="evidence" value="ECO:0007669"/>
    <property type="project" value="InterPro"/>
</dbReference>
<dbReference type="InterPro" id="IPR005119">
    <property type="entry name" value="LysR_subst-bd"/>
</dbReference>
<evidence type="ECO:0000259" key="5">
    <source>
        <dbReference type="PROSITE" id="PS50931"/>
    </source>
</evidence>
<name>A0A1K0J333_CUPNE</name>
<dbReference type="RefSeq" id="WP_340519738.1">
    <property type="nucleotide sequence ID" value="NZ_FMSH01000014.1"/>
</dbReference>
<dbReference type="InterPro" id="IPR058163">
    <property type="entry name" value="LysR-type_TF_proteobact-type"/>
</dbReference>
<dbReference type="PROSITE" id="PS50931">
    <property type="entry name" value="HTH_LYSR"/>
    <property type="match status" value="1"/>
</dbReference>
<dbReference type="EMBL" id="FMSH01000014">
    <property type="protein sequence ID" value="SCU73430.1"/>
    <property type="molecule type" value="Genomic_DNA"/>
</dbReference>
<keyword evidence="2" id="KW-0805">Transcription regulation</keyword>
<dbReference type="GO" id="GO:0043565">
    <property type="term" value="F:sequence-specific DNA binding"/>
    <property type="evidence" value="ECO:0007669"/>
    <property type="project" value="TreeGrafter"/>
</dbReference>
<evidence type="ECO:0000256" key="4">
    <source>
        <dbReference type="ARBA" id="ARBA00023163"/>
    </source>
</evidence>
<dbReference type="GO" id="GO:0006351">
    <property type="term" value="P:DNA-templated transcription"/>
    <property type="evidence" value="ECO:0007669"/>
    <property type="project" value="TreeGrafter"/>
</dbReference>
<reference evidence="6" key="1">
    <citation type="submission" date="2016-09" db="EMBL/GenBank/DDBJ databases">
        <authorList>
            <person name="Capua I."/>
            <person name="De Benedictis P."/>
            <person name="Joannis T."/>
            <person name="Lombin L.H."/>
            <person name="Cattoli G."/>
        </authorList>
    </citation>
    <scope>NUCLEOTIDE SEQUENCE</scope>
    <source>
        <strain evidence="6">B9</strain>
    </source>
</reference>
<proteinExistence type="inferred from homology"/>
<gene>
    <name evidence="6" type="ORF">CNECB9_1100021</name>
</gene>
<dbReference type="InterPro" id="IPR000847">
    <property type="entry name" value="LysR_HTH_N"/>
</dbReference>
<dbReference type="CDD" id="cd08422">
    <property type="entry name" value="PBP2_CrgA_like"/>
    <property type="match status" value="1"/>
</dbReference>
<dbReference type="AlphaFoldDB" id="A0A1K0J333"/>
<comment type="similarity">
    <text evidence="1">Belongs to the LysR transcriptional regulatory family.</text>
</comment>
<protein>
    <submittedName>
        <fullName evidence="6">Transcriptional regulator</fullName>
    </submittedName>
</protein>
<dbReference type="InterPro" id="IPR036388">
    <property type="entry name" value="WH-like_DNA-bd_sf"/>
</dbReference>
<sequence length="331" mass="36599">MVKIKNKDEIWGHLHWLTILAQQGSYTATAAYLNVTKGAVSQRIADLERAAGVPLVQRTTRSVRLTDAGQRLVDEVSASFEQIAKGFAGVRDAAGEPRGVLRVTAPVSFSRQQLVPRLADFFETYPDIRVELDMSDQLRSLALEGYDLAIRHTMAPPDTHVAWALCSTRSLLVASKAYLRKRGTPEAPSDLAQHACLYYPRAHDTPAWHFVDARPRARMPKERITVPVAGPLCATNSEALRDAAIADLGIALVPDFTAQSALRDRKLVEVLEGWRPVGVFPDQIFAIRPYSAHVPRAVSMFVDWLRLTLQSGFHAHDQLPGPGRRASSPRT</sequence>
<evidence type="ECO:0000313" key="6">
    <source>
        <dbReference type="EMBL" id="SCU73430.1"/>
    </source>
</evidence>
<evidence type="ECO:0000256" key="2">
    <source>
        <dbReference type="ARBA" id="ARBA00023015"/>
    </source>
</evidence>
<dbReference type="Pfam" id="PF03466">
    <property type="entry name" value="LysR_substrate"/>
    <property type="match status" value="1"/>
</dbReference>
<dbReference type="InterPro" id="IPR036390">
    <property type="entry name" value="WH_DNA-bd_sf"/>
</dbReference>
<dbReference type="Gene3D" id="3.40.190.290">
    <property type="match status" value="1"/>
</dbReference>
<organism evidence="6">
    <name type="scientific">Cupriavidus necator</name>
    <name type="common">Alcaligenes eutrophus</name>
    <name type="synonym">Ralstonia eutropha</name>
    <dbReference type="NCBI Taxonomy" id="106590"/>
    <lineage>
        <taxon>Bacteria</taxon>
        <taxon>Pseudomonadati</taxon>
        <taxon>Pseudomonadota</taxon>
        <taxon>Betaproteobacteria</taxon>
        <taxon>Burkholderiales</taxon>
        <taxon>Burkholderiaceae</taxon>
        <taxon>Cupriavidus</taxon>
    </lineage>
</organism>
<dbReference type="Pfam" id="PF00126">
    <property type="entry name" value="HTH_1"/>
    <property type="match status" value="1"/>
</dbReference>
<dbReference type="PANTHER" id="PTHR30537">
    <property type="entry name" value="HTH-TYPE TRANSCRIPTIONAL REGULATOR"/>
    <property type="match status" value="1"/>
</dbReference>
<keyword evidence="3" id="KW-0238">DNA-binding</keyword>